<sequence>MAQVKFSYGTKARYDALSPKDMDTLYFTTDTLQLFKGTAEYTKTCKMVSALPTTGQIQGIIYFRMTDYSMHIWNGVEFVQLNKATVTEIPADATNEDVPTTKAVADYVNAKIAAVEGVKGKFVTDVTYNAGVLSVAKGDEPVATTLTGIVHEPTYDAETRTIKMPVFGGDTLTIALGKDMVVKNGTYNTKDKNIELTLTNGDVIKIPVGSLIDIYIGVGTPSAEVTVSADNKISVAVRVSAKANNTLTIEEDGLYVSVPDAYTKTEVDAKVKAVQDALNTHAKNTTVHITAADRTAWNAKVSQTELKNSHDDAVSVAAADATKKADAALAGAKTYTDGLNTAMDSRVKVVEKALTWKPIDETGASAET</sequence>
<name>A0A8S5VDN1_9CAUD</name>
<evidence type="ECO:0000313" key="1">
    <source>
        <dbReference type="EMBL" id="DAG04828.1"/>
    </source>
</evidence>
<accession>A0A8S5VDN1</accession>
<reference evidence="1" key="1">
    <citation type="journal article" date="2021" name="Proc. Natl. Acad. Sci. U.S.A.">
        <title>A Catalog of Tens of Thousands of Viruses from Human Metagenomes Reveals Hidden Associations with Chronic Diseases.</title>
        <authorList>
            <person name="Tisza M.J."/>
            <person name="Buck C.B."/>
        </authorList>
    </citation>
    <scope>NUCLEOTIDE SEQUENCE</scope>
    <source>
        <strain evidence="1">CtGa111</strain>
    </source>
</reference>
<dbReference type="EMBL" id="BK016245">
    <property type="protein sequence ID" value="DAG04828.1"/>
    <property type="molecule type" value="Genomic_DNA"/>
</dbReference>
<organism evidence="1">
    <name type="scientific">Siphoviridae sp. ctGa111</name>
    <dbReference type="NCBI Taxonomy" id="2825413"/>
    <lineage>
        <taxon>Viruses</taxon>
        <taxon>Duplodnaviria</taxon>
        <taxon>Heunggongvirae</taxon>
        <taxon>Uroviricota</taxon>
        <taxon>Caudoviricetes</taxon>
    </lineage>
</organism>
<proteinExistence type="predicted"/>
<protein>
    <submittedName>
        <fullName evidence="1">Uncharacterized protein</fullName>
    </submittedName>
</protein>